<dbReference type="SUPFAM" id="SSF51735">
    <property type="entry name" value="NAD(P)-binding Rossmann-fold domains"/>
    <property type="match status" value="1"/>
</dbReference>
<evidence type="ECO:0000256" key="1">
    <source>
        <dbReference type="ARBA" id="ARBA00006484"/>
    </source>
</evidence>
<dbReference type="InterPro" id="IPR011294">
    <property type="entry name" value="3-OHbutyrate_DH"/>
</dbReference>
<proteinExistence type="inferred from homology"/>
<reference evidence="3" key="1">
    <citation type="journal article" date="2019" name="Int. J. Syst. Evol. Microbiol.">
        <title>The Global Catalogue of Microorganisms (GCM) 10K type strain sequencing project: providing services to taxonomists for standard genome sequencing and annotation.</title>
        <authorList>
            <consortium name="The Broad Institute Genomics Platform"/>
            <consortium name="The Broad Institute Genome Sequencing Center for Infectious Disease"/>
            <person name="Wu L."/>
            <person name="Ma J."/>
        </authorList>
    </citation>
    <scope>NUCLEOTIDE SEQUENCE [LARGE SCALE GENOMIC DNA]</scope>
    <source>
        <strain evidence="3">JCM 31920</strain>
    </source>
</reference>
<keyword evidence="3" id="KW-1185">Reference proteome</keyword>
<dbReference type="Gene3D" id="3.40.50.720">
    <property type="entry name" value="NAD(P)-binding Rossmann-like Domain"/>
    <property type="match status" value="1"/>
</dbReference>
<dbReference type="EMBL" id="BAABEY010000011">
    <property type="protein sequence ID" value="GAA4434342.1"/>
    <property type="molecule type" value="Genomic_DNA"/>
</dbReference>
<comment type="caution">
    <text evidence="2">The sequence shown here is derived from an EMBL/GenBank/DDBJ whole genome shotgun (WGS) entry which is preliminary data.</text>
</comment>
<sequence length="257" mass="27091">MSKTALITGSTSGIGLAIAAAFAGKGYNIVFNGLEKNGPGIAAETAAKFEVDHLFFDADLKDPGQIQQMVAGSIAAFGNIDVLVNNAGIQFVSKIEDFPDEKWRDLMAVHLDAAFRLSKAVWPGMQQKRSGAVINIASAHGLIASPYKSAYVAAKHGIIGLTRALAMEGGPFGITANAICPGYVLTPLVEKQIPEQMQVHGMSREEVVEKIFLKEHAIKAFITPEAVAETALFLANSAAAPFITGTALAIDAGWTAH</sequence>
<dbReference type="Proteomes" id="UP001501508">
    <property type="component" value="Unassembled WGS sequence"/>
</dbReference>
<dbReference type="NCBIfam" id="NF009093">
    <property type="entry name" value="PRK12429.1"/>
    <property type="match status" value="1"/>
</dbReference>
<organism evidence="2 3">
    <name type="scientific">Ravibacter arvi</name>
    <dbReference type="NCBI Taxonomy" id="2051041"/>
    <lineage>
        <taxon>Bacteria</taxon>
        <taxon>Pseudomonadati</taxon>
        <taxon>Bacteroidota</taxon>
        <taxon>Cytophagia</taxon>
        <taxon>Cytophagales</taxon>
        <taxon>Spirosomataceae</taxon>
        <taxon>Ravibacter</taxon>
    </lineage>
</organism>
<dbReference type="InterPro" id="IPR020904">
    <property type="entry name" value="Sc_DH/Rdtase_CS"/>
</dbReference>
<dbReference type="RefSeq" id="WP_345026887.1">
    <property type="nucleotide sequence ID" value="NZ_BAABEY010000011.1"/>
</dbReference>
<dbReference type="PANTHER" id="PTHR42879:SF2">
    <property type="entry name" value="3-OXOACYL-[ACYL-CARRIER-PROTEIN] REDUCTASE FABG"/>
    <property type="match status" value="1"/>
</dbReference>
<dbReference type="InterPro" id="IPR002347">
    <property type="entry name" value="SDR_fam"/>
</dbReference>
<protein>
    <submittedName>
        <fullName evidence="2">3-hydroxybutyrate dehydrogenase</fullName>
    </submittedName>
</protein>
<evidence type="ECO:0000313" key="2">
    <source>
        <dbReference type="EMBL" id="GAA4434342.1"/>
    </source>
</evidence>
<accession>A0ABP8LR67</accession>
<dbReference type="Pfam" id="PF13561">
    <property type="entry name" value="adh_short_C2"/>
    <property type="match status" value="1"/>
</dbReference>
<dbReference type="PRINTS" id="PR00081">
    <property type="entry name" value="GDHRDH"/>
</dbReference>
<comment type="similarity">
    <text evidence="1">Belongs to the short-chain dehydrogenases/reductases (SDR) family.</text>
</comment>
<dbReference type="InterPro" id="IPR036291">
    <property type="entry name" value="NAD(P)-bd_dom_sf"/>
</dbReference>
<name>A0ABP8LR67_9BACT</name>
<dbReference type="PRINTS" id="PR00080">
    <property type="entry name" value="SDRFAMILY"/>
</dbReference>
<gene>
    <name evidence="2" type="ORF">GCM10023091_09120</name>
</gene>
<dbReference type="PROSITE" id="PS00061">
    <property type="entry name" value="ADH_SHORT"/>
    <property type="match status" value="1"/>
</dbReference>
<dbReference type="InterPro" id="IPR050259">
    <property type="entry name" value="SDR"/>
</dbReference>
<dbReference type="PANTHER" id="PTHR42879">
    <property type="entry name" value="3-OXOACYL-(ACYL-CARRIER-PROTEIN) REDUCTASE"/>
    <property type="match status" value="1"/>
</dbReference>
<dbReference type="NCBIfam" id="TIGR01963">
    <property type="entry name" value="PHB_DH"/>
    <property type="match status" value="1"/>
</dbReference>
<evidence type="ECO:0000313" key="3">
    <source>
        <dbReference type="Proteomes" id="UP001501508"/>
    </source>
</evidence>